<keyword evidence="2" id="KW-0677">Repeat</keyword>
<dbReference type="SUPFAM" id="SSF50998">
    <property type="entry name" value="Quinoprotein alcohol dehydrogenase-like"/>
    <property type="match status" value="1"/>
</dbReference>
<dbReference type="PROSITE" id="PS50082">
    <property type="entry name" value="WD_REPEATS_2"/>
    <property type="match status" value="3"/>
</dbReference>
<evidence type="ECO:0000256" key="2">
    <source>
        <dbReference type="ARBA" id="ARBA00022737"/>
    </source>
</evidence>
<dbReference type="GO" id="GO:1990234">
    <property type="term" value="C:transferase complex"/>
    <property type="evidence" value="ECO:0007669"/>
    <property type="project" value="UniProtKB-ARBA"/>
</dbReference>
<dbReference type="InterPro" id="IPR015943">
    <property type="entry name" value="WD40/YVTN_repeat-like_dom_sf"/>
</dbReference>
<dbReference type="InterPro" id="IPR019775">
    <property type="entry name" value="WD40_repeat_CS"/>
</dbReference>
<gene>
    <name evidence="4" type="ORF">RDB_LOCUS102147</name>
</gene>
<dbReference type="EMBL" id="CAJNJQ010002168">
    <property type="protein sequence ID" value="CAE7167719.1"/>
    <property type="molecule type" value="Genomic_DNA"/>
</dbReference>
<dbReference type="AlphaFoldDB" id="A0A8H3E1H9"/>
<dbReference type="SMART" id="SM00320">
    <property type="entry name" value="WD40"/>
    <property type="match status" value="4"/>
</dbReference>
<dbReference type="Proteomes" id="UP000663827">
    <property type="component" value="Unassembled WGS sequence"/>
</dbReference>
<dbReference type="PANTHER" id="PTHR22847:SF637">
    <property type="entry name" value="WD REPEAT DOMAIN 5B"/>
    <property type="match status" value="1"/>
</dbReference>
<dbReference type="CDD" id="cd00200">
    <property type="entry name" value="WD40"/>
    <property type="match status" value="1"/>
</dbReference>
<keyword evidence="1 3" id="KW-0853">WD repeat</keyword>
<dbReference type="Gene3D" id="2.130.10.10">
    <property type="entry name" value="YVTN repeat-like/Quinoprotein amine dehydrogenase"/>
    <property type="match status" value="2"/>
</dbReference>
<protein>
    <recommendedName>
        <fullName evidence="6">WD40 repeat-like protein</fullName>
    </recommendedName>
</protein>
<dbReference type="PANTHER" id="PTHR22847">
    <property type="entry name" value="WD40 REPEAT PROTEIN"/>
    <property type="match status" value="1"/>
</dbReference>
<feature type="repeat" description="WD" evidence="3">
    <location>
        <begin position="139"/>
        <end position="180"/>
    </location>
</feature>
<dbReference type="PROSITE" id="PS00678">
    <property type="entry name" value="WD_REPEATS_1"/>
    <property type="match status" value="1"/>
</dbReference>
<dbReference type="InterPro" id="IPR001680">
    <property type="entry name" value="WD40_rpt"/>
</dbReference>
<dbReference type="PROSITE" id="PS50294">
    <property type="entry name" value="WD_REPEATS_REGION"/>
    <property type="match status" value="3"/>
</dbReference>
<proteinExistence type="predicted"/>
<evidence type="ECO:0000256" key="3">
    <source>
        <dbReference type="PROSITE-ProRule" id="PRU00221"/>
    </source>
</evidence>
<feature type="repeat" description="WD" evidence="3">
    <location>
        <begin position="4"/>
        <end position="45"/>
    </location>
</feature>
<dbReference type="Pfam" id="PF00400">
    <property type="entry name" value="WD40"/>
    <property type="match status" value="3"/>
</dbReference>
<evidence type="ECO:0008006" key="6">
    <source>
        <dbReference type="Google" id="ProtNLM"/>
    </source>
</evidence>
<evidence type="ECO:0000313" key="4">
    <source>
        <dbReference type="EMBL" id="CAE7167719.1"/>
    </source>
</evidence>
<feature type="repeat" description="WD" evidence="3">
    <location>
        <begin position="47"/>
        <end position="88"/>
    </location>
</feature>
<sequence length="252" mass="26779">MILHEGHTDWVRSVAYSPDGKSVVSGSDDGTVRTWNAHGSSSIAEPLRGHSDFVYSVSYSPLGNLIASGSTDFTIRLWDTNTGQQSGDALRGDQPFASVAFSPDAKLIASGCGGLFSSSTGCAVQLWDVQTRKAVSGLFKGHGNSVLSVSFSPDSAWVVSGSYDKTIRIWDAERGTAIGGPLEGHTDNSKAKYTIACIHVTEGNQDVNVKHISGPLLQHKYYASNNSSTAPKIEVVTVFEALTSRKRVIAAV</sequence>
<accession>A0A8H3E1H9</accession>
<evidence type="ECO:0000256" key="1">
    <source>
        <dbReference type="ARBA" id="ARBA00022574"/>
    </source>
</evidence>
<dbReference type="PRINTS" id="PR00320">
    <property type="entry name" value="GPROTEINBRPT"/>
</dbReference>
<dbReference type="InterPro" id="IPR011047">
    <property type="entry name" value="Quinoprotein_ADH-like_sf"/>
</dbReference>
<dbReference type="InterPro" id="IPR020472">
    <property type="entry name" value="WD40_PAC1"/>
</dbReference>
<name>A0A8H3E1H9_9AGAM</name>
<organism evidence="4 5">
    <name type="scientific">Rhizoctonia solani</name>
    <dbReference type="NCBI Taxonomy" id="456999"/>
    <lineage>
        <taxon>Eukaryota</taxon>
        <taxon>Fungi</taxon>
        <taxon>Dikarya</taxon>
        <taxon>Basidiomycota</taxon>
        <taxon>Agaricomycotina</taxon>
        <taxon>Agaricomycetes</taxon>
        <taxon>Cantharellales</taxon>
        <taxon>Ceratobasidiaceae</taxon>
        <taxon>Rhizoctonia</taxon>
    </lineage>
</organism>
<comment type="caution">
    <text evidence="4">The sequence shown here is derived from an EMBL/GenBank/DDBJ whole genome shotgun (WGS) entry which is preliminary data.</text>
</comment>
<evidence type="ECO:0000313" key="5">
    <source>
        <dbReference type="Proteomes" id="UP000663827"/>
    </source>
</evidence>
<reference evidence="4" key="1">
    <citation type="submission" date="2021-01" db="EMBL/GenBank/DDBJ databases">
        <authorList>
            <person name="Kaushik A."/>
        </authorList>
    </citation>
    <scope>NUCLEOTIDE SEQUENCE</scope>
    <source>
        <strain evidence="4">AG5</strain>
    </source>
</reference>